<dbReference type="AlphaFoldDB" id="A0A8S4FZ51"/>
<keyword evidence="4" id="KW-1185">Reference proteome</keyword>
<feature type="domain" description="Transmembrane protein 131-like N-terminal" evidence="2">
    <location>
        <begin position="68"/>
        <end position="148"/>
    </location>
</feature>
<dbReference type="EMBL" id="CAJHNJ030000056">
    <property type="protein sequence ID" value="CAG9133024.1"/>
    <property type="molecule type" value="Genomic_DNA"/>
</dbReference>
<dbReference type="PANTHER" id="PTHR22050">
    <property type="entry name" value="RW1 PROTEIN HOMOLOG"/>
    <property type="match status" value="1"/>
</dbReference>
<dbReference type="Gene3D" id="2.60.40.10">
    <property type="entry name" value="Immunoglobulins"/>
    <property type="match status" value="1"/>
</dbReference>
<feature type="signal peptide" evidence="1">
    <location>
        <begin position="1"/>
        <end position="21"/>
    </location>
</feature>
<accession>A0A8S4FZ51</accession>
<feature type="chain" id="PRO_5035846186" evidence="1">
    <location>
        <begin position="22"/>
        <end position="246"/>
    </location>
</feature>
<evidence type="ECO:0000259" key="2">
    <source>
        <dbReference type="Pfam" id="PF12371"/>
    </source>
</evidence>
<dbReference type="Pfam" id="PF12371">
    <property type="entry name" value="TMEM131_like_N"/>
    <property type="match status" value="1"/>
</dbReference>
<organism evidence="3 4">
    <name type="scientific">Plutella xylostella</name>
    <name type="common">Diamondback moth</name>
    <name type="synonym">Plutella maculipennis</name>
    <dbReference type="NCBI Taxonomy" id="51655"/>
    <lineage>
        <taxon>Eukaryota</taxon>
        <taxon>Metazoa</taxon>
        <taxon>Ecdysozoa</taxon>
        <taxon>Arthropoda</taxon>
        <taxon>Hexapoda</taxon>
        <taxon>Insecta</taxon>
        <taxon>Pterygota</taxon>
        <taxon>Neoptera</taxon>
        <taxon>Endopterygota</taxon>
        <taxon>Lepidoptera</taxon>
        <taxon>Glossata</taxon>
        <taxon>Ditrysia</taxon>
        <taxon>Yponomeutoidea</taxon>
        <taxon>Plutellidae</taxon>
        <taxon>Plutella</taxon>
    </lineage>
</organism>
<evidence type="ECO:0000313" key="3">
    <source>
        <dbReference type="EMBL" id="CAG9133024.1"/>
    </source>
</evidence>
<evidence type="ECO:0000256" key="1">
    <source>
        <dbReference type="SAM" id="SignalP"/>
    </source>
</evidence>
<dbReference type="Proteomes" id="UP000653454">
    <property type="component" value="Unassembled WGS sequence"/>
</dbReference>
<dbReference type="InterPro" id="IPR039877">
    <property type="entry name" value="TMEM131-like"/>
</dbReference>
<proteinExistence type="predicted"/>
<dbReference type="GO" id="GO:0016020">
    <property type="term" value="C:membrane"/>
    <property type="evidence" value="ECO:0007669"/>
    <property type="project" value="TreeGrafter"/>
</dbReference>
<dbReference type="InterPro" id="IPR022113">
    <property type="entry name" value="TMEM131L_N"/>
</dbReference>
<reference evidence="3" key="1">
    <citation type="submission" date="2020-11" db="EMBL/GenBank/DDBJ databases">
        <authorList>
            <person name="Whiteford S."/>
        </authorList>
    </citation>
    <scope>NUCLEOTIDE SEQUENCE</scope>
</reference>
<dbReference type="InterPro" id="IPR013783">
    <property type="entry name" value="Ig-like_fold"/>
</dbReference>
<protein>
    <submittedName>
        <fullName evidence="3">(diamondback moth) hypothetical protein</fullName>
    </submittedName>
</protein>
<gene>
    <name evidence="3" type="ORF">PLXY2_LOCUS11327</name>
</gene>
<comment type="caution">
    <text evidence="3">The sequence shown here is derived from an EMBL/GenBank/DDBJ whole genome shotgun (WGS) entry which is preliminary data.</text>
</comment>
<dbReference type="PANTHER" id="PTHR22050:SF0">
    <property type="entry name" value="TRANSMEMBRANE PROTEIN 131 HOMOLOG"/>
    <property type="match status" value="1"/>
</dbReference>
<sequence>MNRQILRFYVFVLTLLEISLNSKLTAQGKSHGVLHDPLISDGITFQEWGTETVPVDTGGDPGAEAALTVSPAELHFGPSELGVAHARTVTLTNRSNSTLHLASVAGSTPHFHASFFDSKTLAPHANTSFSVVFVGRREGLASARLHLHSSAAPLAYSVSAVGVASRWGLWPWLHAAVPAGARLAPTLSLTNPTDKPVQHLSPVPFHLHSGRLTPGQPECYQSRFFLVWTKYKHAFTPTRKKEKKHL</sequence>
<name>A0A8S4FZ51_PLUXY</name>
<keyword evidence="1" id="KW-0732">Signal</keyword>
<evidence type="ECO:0000313" key="4">
    <source>
        <dbReference type="Proteomes" id="UP000653454"/>
    </source>
</evidence>